<keyword evidence="2" id="KW-1185">Reference proteome</keyword>
<dbReference type="InParanoid" id="Q7UT09"/>
<reference evidence="1 2" key="1">
    <citation type="journal article" date="2003" name="Proc. Natl. Acad. Sci. U.S.A.">
        <title>Complete genome sequence of the marine planctomycete Pirellula sp. strain 1.</title>
        <authorList>
            <person name="Gloeckner F.O."/>
            <person name="Kube M."/>
            <person name="Bauer M."/>
            <person name="Teeling H."/>
            <person name="Lombardot T."/>
            <person name="Ludwig W."/>
            <person name="Gade D."/>
            <person name="Beck A."/>
            <person name="Borzym K."/>
            <person name="Heitmann K."/>
            <person name="Rabus R."/>
            <person name="Schlesner H."/>
            <person name="Amann R."/>
            <person name="Reinhardt R."/>
        </authorList>
    </citation>
    <scope>NUCLEOTIDE SEQUENCE [LARGE SCALE GENOMIC DNA]</scope>
    <source>
        <strain evidence="2">DSM 10527 / NCIMB 13988 / SH1</strain>
    </source>
</reference>
<gene>
    <name evidence="1" type="ordered locus">RB4194</name>
</gene>
<dbReference type="EnsemblBacteria" id="CAD73633">
    <property type="protein sequence ID" value="CAD73633"/>
    <property type="gene ID" value="RB4194"/>
</dbReference>
<dbReference type="Proteomes" id="UP000001025">
    <property type="component" value="Chromosome"/>
</dbReference>
<evidence type="ECO:0000313" key="1">
    <source>
        <dbReference type="EMBL" id="CAD73633.1"/>
    </source>
</evidence>
<accession>Q7UT09</accession>
<protein>
    <submittedName>
        <fullName evidence="1">Uncharacterized protein</fullName>
    </submittedName>
</protein>
<dbReference type="EMBL" id="BX294140">
    <property type="protein sequence ID" value="CAD73633.1"/>
    <property type="molecule type" value="Genomic_DNA"/>
</dbReference>
<dbReference type="AlphaFoldDB" id="Q7UT09"/>
<sequence>MPCVRTPGWETLTEPRTRGFLVMVSNSNGAAHHRGGNARSVSTCYLRQKSKGG</sequence>
<name>Q7UT09_RHOBA</name>
<organism evidence="1 2">
    <name type="scientific">Rhodopirellula baltica (strain DSM 10527 / NCIMB 13988 / SH1)</name>
    <dbReference type="NCBI Taxonomy" id="243090"/>
    <lineage>
        <taxon>Bacteria</taxon>
        <taxon>Pseudomonadati</taxon>
        <taxon>Planctomycetota</taxon>
        <taxon>Planctomycetia</taxon>
        <taxon>Pirellulales</taxon>
        <taxon>Pirellulaceae</taxon>
        <taxon>Rhodopirellula</taxon>
    </lineage>
</organism>
<dbReference type="STRING" id="243090.RB4194"/>
<dbReference type="KEGG" id="rba:RB4194"/>
<dbReference type="HOGENOM" id="CLU_3065582_0_0_0"/>
<evidence type="ECO:0000313" key="2">
    <source>
        <dbReference type="Proteomes" id="UP000001025"/>
    </source>
</evidence>
<proteinExistence type="predicted"/>